<sequence length="104" mass="11945">MVHHIKDYQVFDDNRFTKKDIETTGKIKRFVLNFKKGQVLPPHKHPNTDVFLYIVEGKGTCLFDDEKVDVSENDTLHVNGNQMISIENNDDEPLSVFVILTPTA</sequence>
<protein>
    <submittedName>
        <fullName evidence="2">Cupin domain-containing protein</fullName>
    </submittedName>
</protein>
<proteinExistence type="predicted"/>
<dbReference type="Pfam" id="PF07883">
    <property type="entry name" value="Cupin_2"/>
    <property type="match status" value="1"/>
</dbReference>
<reference evidence="3" key="1">
    <citation type="journal article" date="2019" name="Int. J. Syst. Evol. Microbiol.">
        <title>The Global Catalogue of Microorganisms (GCM) 10K type strain sequencing project: providing services to taxonomists for standard genome sequencing and annotation.</title>
        <authorList>
            <consortium name="The Broad Institute Genomics Platform"/>
            <consortium name="The Broad Institute Genome Sequencing Center for Infectious Disease"/>
            <person name="Wu L."/>
            <person name="Ma J."/>
        </authorList>
    </citation>
    <scope>NUCLEOTIDE SEQUENCE [LARGE SCALE GENOMIC DNA]</scope>
    <source>
        <strain evidence="3">CGMCC 1.15790</strain>
    </source>
</reference>
<dbReference type="InterPro" id="IPR014710">
    <property type="entry name" value="RmlC-like_jellyroll"/>
</dbReference>
<feature type="domain" description="Cupin type-2" evidence="1">
    <location>
        <begin position="31"/>
        <end position="99"/>
    </location>
</feature>
<comment type="caution">
    <text evidence="2">The sequence shown here is derived from an EMBL/GenBank/DDBJ whole genome shotgun (WGS) entry which is preliminary data.</text>
</comment>
<evidence type="ECO:0000259" key="1">
    <source>
        <dbReference type="Pfam" id="PF07883"/>
    </source>
</evidence>
<evidence type="ECO:0000313" key="2">
    <source>
        <dbReference type="EMBL" id="MFC5628926.1"/>
    </source>
</evidence>
<dbReference type="Gene3D" id="2.60.120.10">
    <property type="entry name" value="Jelly Rolls"/>
    <property type="match status" value="1"/>
</dbReference>
<dbReference type="Proteomes" id="UP001596143">
    <property type="component" value="Unassembled WGS sequence"/>
</dbReference>
<dbReference type="SUPFAM" id="SSF51182">
    <property type="entry name" value="RmlC-like cupins"/>
    <property type="match status" value="1"/>
</dbReference>
<dbReference type="EMBL" id="JBHSPF010000039">
    <property type="protein sequence ID" value="MFC5628926.1"/>
    <property type="molecule type" value="Genomic_DNA"/>
</dbReference>
<dbReference type="InterPro" id="IPR013096">
    <property type="entry name" value="Cupin_2"/>
</dbReference>
<organism evidence="2 3">
    <name type="scientific">Aliibacillus thermotolerans</name>
    <dbReference type="NCBI Taxonomy" id="1834418"/>
    <lineage>
        <taxon>Bacteria</taxon>
        <taxon>Bacillati</taxon>
        <taxon>Bacillota</taxon>
        <taxon>Bacilli</taxon>
        <taxon>Bacillales</taxon>
        <taxon>Bacillaceae</taxon>
        <taxon>Aliibacillus</taxon>
    </lineage>
</organism>
<dbReference type="InterPro" id="IPR011051">
    <property type="entry name" value="RmlC_Cupin_sf"/>
</dbReference>
<gene>
    <name evidence="2" type="ORF">ACFPTR_08575</name>
</gene>
<evidence type="ECO:0000313" key="3">
    <source>
        <dbReference type="Proteomes" id="UP001596143"/>
    </source>
</evidence>
<accession>A0ABW0U632</accession>
<dbReference type="RefSeq" id="WP_270896554.1">
    <property type="nucleotide sequence ID" value="NZ_JBHSPF010000039.1"/>
</dbReference>
<keyword evidence="3" id="KW-1185">Reference proteome</keyword>
<name>A0ABW0U632_9BACI</name>